<name>A0ABP6Y8S5_9ACTN</name>
<comment type="caution">
    <text evidence="2">The sequence shown here is derived from an EMBL/GenBank/DDBJ whole genome shotgun (WGS) entry which is preliminary data.</text>
</comment>
<organism evidence="2 3">
    <name type="scientific">Streptomyces osmaniensis</name>
    <dbReference type="NCBI Taxonomy" id="593134"/>
    <lineage>
        <taxon>Bacteria</taxon>
        <taxon>Bacillati</taxon>
        <taxon>Actinomycetota</taxon>
        <taxon>Actinomycetes</taxon>
        <taxon>Kitasatosporales</taxon>
        <taxon>Streptomycetaceae</taxon>
        <taxon>Streptomyces</taxon>
    </lineage>
</organism>
<dbReference type="EMBL" id="BAABCE010000016">
    <property type="protein sequence ID" value="GAA3578712.1"/>
    <property type="molecule type" value="Genomic_DNA"/>
</dbReference>
<evidence type="ECO:0000313" key="3">
    <source>
        <dbReference type="Proteomes" id="UP001500707"/>
    </source>
</evidence>
<evidence type="ECO:0008006" key="4">
    <source>
        <dbReference type="Google" id="ProtNLM"/>
    </source>
</evidence>
<sequence length="151" mass="16020">MATEGAAVRLVLRLAGAGLTATMAAIHLRLWAEGYRDLATIGPLFLLNGIVGILLALALLVTPVRLLGFVALGTALFTAGTLGALFLSLNATLFGFGESIDAELVRPTLYVETAGVVVLIALAVTAFSHAHRHVHRHAHRHRDRRTTPSGR</sequence>
<reference evidence="3" key="1">
    <citation type="journal article" date="2019" name="Int. J. Syst. Evol. Microbiol.">
        <title>The Global Catalogue of Microorganisms (GCM) 10K type strain sequencing project: providing services to taxonomists for standard genome sequencing and annotation.</title>
        <authorList>
            <consortium name="The Broad Institute Genomics Platform"/>
            <consortium name="The Broad Institute Genome Sequencing Center for Infectious Disease"/>
            <person name="Wu L."/>
            <person name="Ma J."/>
        </authorList>
    </citation>
    <scope>NUCLEOTIDE SEQUENCE [LARGE SCALE GENOMIC DNA]</scope>
    <source>
        <strain evidence="3">JCM 17656</strain>
    </source>
</reference>
<evidence type="ECO:0000313" key="2">
    <source>
        <dbReference type="EMBL" id="GAA3578712.1"/>
    </source>
</evidence>
<gene>
    <name evidence="2" type="ORF">GCM10022295_70170</name>
</gene>
<protein>
    <recommendedName>
        <fullName evidence="4">Fluoride ion transporter CrcB</fullName>
    </recommendedName>
</protein>
<feature type="transmembrane region" description="Helical" evidence="1">
    <location>
        <begin position="109"/>
        <end position="130"/>
    </location>
</feature>
<keyword evidence="1" id="KW-0812">Transmembrane</keyword>
<keyword evidence="3" id="KW-1185">Reference proteome</keyword>
<dbReference type="Proteomes" id="UP001500707">
    <property type="component" value="Unassembled WGS sequence"/>
</dbReference>
<keyword evidence="1" id="KW-1133">Transmembrane helix</keyword>
<feature type="transmembrane region" description="Helical" evidence="1">
    <location>
        <begin position="66"/>
        <end position="89"/>
    </location>
</feature>
<proteinExistence type="predicted"/>
<feature type="transmembrane region" description="Helical" evidence="1">
    <location>
        <begin position="12"/>
        <end position="32"/>
    </location>
</feature>
<accession>A0ABP6Y8S5</accession>
<dbReference type="RefSeq" id="WP_346185122.1">
    <property type="nucleotide sequence ID" value="NZ_BAABCE010000016.1"/>
</dbReference>
<evidence type="ECO:0000256" key="1">
    <source>
        <dbReference type="SAM" id="Phobius"/>
    </source>
</evidence>
<keyword evidence="1" id="KW-0472">Membrane</keyword>
<feature type="transmembrane region" description="Helical" evidence="1">
    <location>
        <begin position="38"/>
        <end position="59"/>
    </location>
</feature>